<dbReference type="PANTHER" id="PTHR14499">
    <property type="entry name" value="POTASSIUM CHANNEL TETRAMERIZATION DOMAIN-CONTAINING"/>
    <property type="match status" value="1"/>
</dbReference>
<dbReference type="EMBL" id="LSMT01000425">
    <property type="protein sequence ID" value="PFX18191.1"/>
    <property type="molecule type" value="Genomic_DNA"/>
</dbReference>
<name>A0A2B4RKQ4_STYPI</name>
<keyword evidence="1" id="KW-0175">Coiled coil</keyword>
<evidence type="ECO:0000313" key="7">
    <source>
        <dbReference type="Proteomes" id="UP000225706"/>
    </source>
</evidence>
<dbReference type="AlphaFoldDB" id="A0A2B4RKQ4"/>
<feature type="domain" description="TLDc" evidence="5">
    <location>
        <begin position="445"/>
        <end position="622"/>
    </location>
</feature>
<dbReference type="PROSITE" id="PS50097">
    <property type="entry name" value="BTB"/>
    <property type="match status" value="1"/>
</dbReference>
<reference evidence="7" key="1">
    <citation type="journal article" date="2017" name="bioRxiv">
        <title>Comparative analysis of the genomes of Stylophora pistillata and Acropora digitifera provides evidence for extensive differences between species of corals.</title>
        <authorList>
            <person name="Voolstra C.R."/>
            <person name="Li Y."/>
            <person name="Liew Y.J."/>
            <person name="Baumgarten S."/>
            <person name="Zoccola D."/>
            <person name="Flot J.-F."/>
            <person name="Tambutte S."/>
            <person name="Allemand D."/>
            <person name="Aranda M."/>
        </authorList>
    </citation>
    <scope>NUCLEOTIDE SEQUENCE [LARGE SCALE GENOMIC DNA]</scope>
</reference>
<dbReference type="SUPFAM" id="SSF54695">
    <property type="entry name" value="POZ domain"/>
    <property type="match status" value="1"/>
</dbReference>
<accession>A0A2B4RKQ4</accession>
<keyword evidence="7" id="KW-1185">Reference proteome</keyword>
<dbReference type="PROSITE" id="PS51886">
    <property type="entry name" value="TLDC"/>
    <property type="match status" value="2"/>
</dbReference>
<comment type="caution">
    <text evidence="6">The sequence shown here is derived from an EMBL/GenBank/DDBJ whole genome shotgun (WGS) entry which is preliminary data.</text>
</comment>
<dbReference type="PANTHER" id="PTHR14499:SF136">
    <property type="entry name" value="GH08630P"/>
    <property type="match status" value="1"/>
</dbReference>
<evidence type="ECO:0000256" key="2">
    <source>
        <dbReference type="SAM" id="MobiDB-lite"/>
    </source>
</evidence>
<dbReference type="SMART" id="SM00225">
    <property type="entry name" value="BTB"/>
    <property type="match status" value="1"/>
</dbReference>
<evidence type="ECO:0000313" key="6">
    <source>
        <dbReference type="EMBL" id="PFX18191.1"/>
    </source>
</evidence>
<feature type="domain" description="TLDc" evidence="5">
    <location>
        <begin position="147"/>
        <end position="322"/>
    </location>
</feature>
<evidence type="ECO:0000256" key="3">
    <source>
        <dbReference type="SAM" id="Phobius"/>
    </source>
</evidence>
<keyword evidence="3" id="KW-1133">Transmembrane helix</keyword>
<protein>
    <submittedName>
        <fullName evidence="6">BTB/POZ domain-containing protein KCTD6</fullName>
    </submittedName>
</protein>
<dbReference type="InterPro" id="IPR011333">
    <property type="entry name" value="SKP1/BTB/POZ_sf"/>
</dbReference>
<feature type="compositionally biased region" description="Basic and acidic residues" evidence="2">
    <location>
        <begin position="8"/>
        <end position="22"/>
    </location>
</feature>
<dbReference type="InterPro" id="IPR006571">
    <property type="entry name" value="TLDc_dom"/>
</dbReference>
<evidence type="ECO:0000256" key="1">
    <source>
        <dbReference type="SAM" id="Coils"/>
    </source>
</evidence>
<dbReference type="SMART" id="SM00584">
    <property type="entry name" value="TLDc"/>
    <property type="match status" value="1"/>
</dbReference>
<sequence length="625" mass="69982">MLSNRISKKGDSHKYNGVEKTELSSSGSSKKDLPDDEALDEVNIHISNAFCILRREISKVRKEKEAFEEVAKKVEYVHFSTMLNMERHDCLMILLAMIFGAYILILGAYILIFGDTVVRKELLSEAEFYQIEGIVRELKAQPFQDSVILSSEQRHILIDWLRDTLESASDDYVLLYRATRNGWNASNFHSFCDRKGPTVTVIKSGNSMFGGYTEEQWYQPASGASYKKAPISFLFSLVNPNGLPASKLPLITGKEGNAIYCNNGNGPTFGGGHDLRIMSSFELTSRNSEEEDLSDYDEALDEVNQRIKEAFDILKRETRKVRKEKRSLDKVAKKLEHVHFSTMVQLNVGGHQFSTSVATLNRDPGSMLHAMFSGRFDTKPSEDGSYFIDRDGTHFRYILNYLRTGELVVPDDKTVRHELLIEAKFYHVEGMIKALTPKPAFEGSEILSRDQGKTLMKWLKKTPALDNVSNKLLYRASRDGWNASNFHSCCDNKGPTVTVIKSGDYIFGGYSQHPWQSPAHGSGSFKRALTSFLFSLVNPGGLPPTKISLTPGNESNSIYCHSNYGPTFGGNHDLYVANAPNSGNCYTNLGNTYQCPTGQDAQKFLAGSGNFSVSEMEVFGFKKQN</sequence>
<dbReference type="Gene3D" id="3.30.710.10">
    <property type="entry name" value="Potassium Channel Kv1.1, Chain A"/>
    <property type="match status" value="1"/>
</dbReference>
<dbReference type="GO" id="GO:0051260">
    <property type="term" value="P:protein homooligomerization"/>
    <property type="evidence" value="ECO:0007669"/>
    <property type="project" value="InterPro"/>
</dbReference>
<dbReference type="Proteomes" id="UP000225706">
    <property type="component" value="Unassembled WGS sequence"/>
</dbReference>
<dbReference type="InterPro" id="IPR000210">
    <property type="entry name" value="BTB/POZ_dom"/>
</dbReference>
<evidence type="ECO:0000259" key="4">
    <source>
        <dbReference type="PROSITE" id="PS50097"/>
    </source>
</evidence>
<dbReference type="OrthoDB" id="2414723at2759"/>
<dbReference type="InterPro" id="IPR003131">
    <property type="entry name" value="T1-type_BTB"/>
</dbReference>
<feature type="coiled-coil region" evidence="1">
    <location>
        <begin position="286"/>
        <end position="334"/>
    </location>
</feature>
<proteinExistence type="predicted"/>
<organism evidence="6 7">
    <name type="scientific">Stylophora pistillata</name>
    <name type="common">Smooth cauliflower coral</name>
    <dbReference type="NCBI Taxonomy" id="50429"/>
    <lineage>
        <taxon>Eukaryota</taxon>
        <taxon>Metazoa</taxon>
        <taxon>Cnidaria</taxon>
        <taxon>Anthozoa</taxon>
        <taxon>Hexacorallia</taxon>
        <taxon>Scleractinia</taxon>
        <taxon>Astrocoeniina</taxon>
        <taxon>Pocilloporidae</taxon>
        <taxon>Stylophora</taxon>
    </lineage>
</organism>
<feature type="domain" description="BTB" evidence="4">
    <location>
        <begin position="342"/>
        <end position="411"/>
    </location>
</feature>
<dbReference type="Pfam" id="PF02214">
    <property type="entry name" value="BTB_2"/>
    <property type="match status" value="1"/>
</dbReference>
<gene>
    <name evidence="6" type="primary">kctd6</name>
    <name evidence="6" type="ORF">AWC38_SpisGene17456</name>
</gene>
<dbReference type="Pfam" id="PF07534">
    <property type="entry name" value="TLD"/>
    <property type="match status" value="2"/>
</dbReference>
<keyword evidence="3" id="KW-0812">Transmembrane</keyword>
<evidence type="ECO:0000259" key="5">
    <source>
        <dbReference type="PROSITE" id="PS51886"/>
    </source>
</evidence>
<keyword evidence="3" id="KW-0472">Membrane</keyword>
<feature type="region of interest" description="Disordered" evidence="2">
    <location>
        <begin position="1"/>
        <end position="34"/>
    </location>
</feature>
<feature type="transmembrane region" description="Helical" evidence="3">
    <location>
        <begin position="90"/>
        <end position="112"/>
    </location>
</feature>